<comment type="catalytic activity">
    <reaction evidence="9">
        <text>an all-trans-polyprenyl diphosphate + 4-hydroxybenzoate = a 4-hydroxy-3-(all-trans-polyprenyl)benzoate + diphosphate</text>
        <dbReference type="Rhea" id="RHEA:44504"/>
        <dbReference type="Rhea" id="RHEA-COMP:9514"/>
        <dbReference type="Rhea" id="RHEA-COMP:9564"/>
        <dbReference type="ChEBI" id="CHEBI:17879"/>
        <dbReference type="ChEBI" id="CHEBI:33019"/>
        <dbReference type="ChEBI" id="CHEBI:58914"/>
        <dbReference type="ChEBI" id="CHEBI:78396"/>
        <dbReference type="EC" id="2.5.1.39"/>
    </reaction>
</comment>
<keyword evidence="5 9" id="KW-0808">Transferase</keyword>
<evidence type="ECO:0000313" key="10">
    <source>
        <dbReference type="EMBL" id="OBA26512.1"/>
    </source>
</evidence>
<dbReference type="InterPro" id="IPR044878">
    <property type="entry name" value="UbiA_sf"/>
</dbReference>
<dbReference type="Gene3D" id="1.10.357.140">
    <property type="entry name" value="UbiA prenyltransferase"/>
    <property type="match status" value="1"/>
</dbReference>
<feature type="transmembrane region" description="Helical" evidence="9">
    <location>
        <begin position="193"/>
        <end position="212"/>
    </location>
</feature>
<comment type="subcellular location">
    <subcellularLocation>
        <location evidence="2">Membrane</location>
        <topology evidence="2">Multi-pass membrane protein</topology>
    </subcellularLocation>
    <subcellularLocation>
        <location evidence="9">Mitochondrion inner membrane</location>
        <topology evidence="9">Multi-pass membrane protein</topology>
        <orientation evidence="9">Matrix side</orientation>
    </subcellularLocation>
</comment>
<comment type="caution">
    <text evidence="10">The sequence shown here is derived from an EMBL/GenBank/DDBJ whole genome shotgun (WGS) entry which is preliminary data.</text>
</comment>
<gene>
    <name evidence="9" type="primary">COQ2</name>
    <name evidence="10" type="ORF">HANVADRAFT_25112</name>
</gene>
<dbReference type="GO" id="GO:0008412">
    <property type="term" value="F:4-hydroxybenzoate polyprenyltransferase activity"/>
    <property type="evidence" value="ECO:0007669"/>
    <property type="project" value="UniProtKB-EC"/>
</dbReference>
<proteinExistence type="inferred from homology"/>
<keyword evidence="9" id="KW-0496">Mitochondrion</keyword>
<reference evidence="11" key="1">
    <citation type="journal article" date="2016" name="Proc. Natl. Acad. Sci. U.S.A.">
        <title>Comparative genomics of biotechnologically important yeasts.</title>
        <authorList>
            <person name="Riley R."/>
            <person name="Haridas S."/>
            <person name="Wolfe K.H."/>
            <person name="Lopes M.R."/>
            <person name="Hittinger C.T."/>
            <person name="Goeker M."/>
            <person name="Salamov A.A."/>
            <person name="Wisecaver J.H."/>
            <person name="Long T.M."/>
            <person name="Calvey C.H."/>
            <person name="Aerts A.L."/>
            <person name="Barry K.W."/>
            <person name="Choi C."/>
            <person name="Clum A."/>
            <person name="Coughlan A.Y."/>
            <person name="Deshpande S."/>
            <person name="Douglass A.P."/>
            <person name="Hanson S.J."/>
            <person name="Klenk H.-P."/>
            <person name="LaButti K.M."/>
            <person name="Lapidus A."/>
            <person name="Lindquist E.A."/>
            <person name="Lipzen A.M."/>
            <person name="Meier-Kolthoff J.P."/>
            <person name="Ohm R.A."/>
            <person name="Otillar R.P."/>
            <person name="Pangilinan J.L."/>
            <person name="Peng Y."/>
            <person name="Rokas A."/>
            <person name="Rosa C.A."/>
            <person name="Scheuner C."/>
            <person name="Sibirny A.A."/>
            <person name="Slot J.C."/>
            <person name="Stielow J.B."/>
            <person name="Sun H."/>
            <person name="Kurtzman C.P."/>
            <person name="Blackwell M."/>
            <person name="Grigoriev I.V."/>
            <person name="Jeffries T.W."/>
        </authorList>
    </citation>
    <scope>NUCLEOTIDE SEQUENCE [LARGE SCALE GENOMIC DNA]</scope>
    <source>
        <strain evidence="11">NRRL Y-1626</strain>
    </source>
</reference>
<dbReference type="EMBL" id="LXPE01000017">
    <property type="protein sequence ID" value="OBA26512.1"/>
    <property type="molecule type" value="Genomic_DNA"/>
</dbReference>
<dbReference type="NCBIfam" id="TIGR01474">
    <property type="entry name" value="ubiA_proteo"/>
    <property type="match status" value="1"/>
</dbReference>
<keyword evidence="9" id="KW-0831">Ubiquinone biosynthesis</keyword>
<dbReference type="AlphaFoldDB" id="A0A1B7TCP0"/>
<dbReference type="OrthoDB" id="18170at2759"/>
<keyword evidence="9" id="KW-0414">Isoprene biosynthesis</keyword>
<dbReference type="PROSITE" id="PS00943">
    <property type="entry name" value="UBIA"/>
    <property type="match status" value="1"/>
</dbReference>
<dbReference type="GO" id="GO:0005743">
    <property type="term" value="C:mitochondrial inner membrane"/>
    <property type="evidence" value="ECO:0007669"/>
    <property type="project" value="UniProtKB-SubCell"/>
</dbReference>
<organism evidence="10 11">
    <name type="scientific">Hanseniaspora valbyensis NRRL Y-1626</name>
    <dbReference type="NCBI Taxonomy" id="766949"/>
    <lineage>
        <taxon>Eukaryota</taxon>
        <taxon>Fungi</taxon>
        <taxon>Dikarya</taxon>
        <taxon>Ascomycota</taxon>
        <taxon>Saccharomycotina</taxon>
        <taxon>Saccharomycetes</taxon>
        <taxon>Saccharomycodales</taxon>
        <taxon>Saccharomycodaceae</taxon>
        <taxon>Hanseniaspora</taxon>
    </lineage>
</organism>
<comment type="pathway">
    <text evidence="9">Cofactor biosynthesis; ubiquinone biosynthesis.</text>
</comment>
<dbReference type="PANTHER" id="PTHR11048">
    <property type="entry name" value="PRENYLTRANSFERASES"/>
    <property type="match status" value="1"/>
</dbReference>
<keyword evidence="11" id="KW-1185">Reference proteome</keyword>
<keyword evidence="9" id="KW-0999">Mitochondrion inner membrane</keyword>
<accession>A0A1B7TCP0</accession>
<dbReference type="Proteomes" id="UP000092321">
    <property type="component" value="Unassembled WGS sequence"/>
</dbReference>
<keyword evidence="6 9" id="KW-0812">Transmembrane</keyword>
<evidence type="ECO:0000256" key="1">
    <source>
        <dbReference type="ARBA" id="ARBA00001946"/>
    </source>
</evidence>
<dbReference type="HAMAP" id="MF_01635">
    <property type="entry name" value="UbiA"/>
    <property type="match status" value="1"/>
</dbReference>
<evidence type="ECO:0000256" key="6">
    <source>
        <dbReference type="ARBA" id="ARBA00022692"/>
    </source>
</evidence>
<comment type="pathway">
    <text evidence="3">Secondary metabolite biosynthesis.</text>
</comment>
<evidence type="ECO:0000256" key="4">
    <source>
        <dbReference type="ARBA" id="ARBA00005985"/>
    </source>
</evidence>
<dbReference type="FunFam" id="1.20.120.1780:FF:000001">
    <property type="entry name" value="4-hydroxybenzoate octaprenyltransferase"/>
    <property type="match status" value="1"/>
</dbReference>
<evidence type="ECO:0000256" key="2">
    <source>
        <dbReference type="ARBA" id="ARBA00004141"/>
    </source>
</evidence>
<dbReference type="InterPro" id="IPR039653">
    <property type="entry name" value="Prenyltransferase"/>
</dbReference>
<sequence>MHISSKSPWLLKTNSPTIVAVAELFRIDKPAGTYLLLTPCIWSLTMSSIMLLSSYHGLTPPLIENVTQFALQTTLFIVGAYTMRSAGCVINDMHDRELDFKVWRSLQRPIACGRISYSEAWAALIVLSVIGVAILYYGLPWQCWWLGLASLPLIFVYPLFKRFTYYPQIVLSSCFNWGSLLGFAAIFDLPWRPMAGLYLTTFLWCMIYDTIYAHQDKKFDIKANIKSTALKWGSKSKPILYILALVQCLALFDSCYDAGLIGQTKMFSTAGMLTFDYLLFRMIYKVNLDNPANCWHYFRRNVKYGQAFTVGLLLEYFYQLFKASTKEEEDDNSNRRLE</sequence>
<comment type="cofactor">
    <cofactor evidence="1 9">
        <name>Mg(2+)</name>
        <dbReference type="ChEBI" id="CHEBI:18420"/>
    </cofactor>
</comment>
<dbReference type="InterPro" id="IPR006370">
    <property type="entry name" value="HB_polyprenyltransferase-like"/>
</dbReference>
<evidence type="ECO:0000256" key="9">
    <source>
        <dbReference type="HAMAP-Rule" id="MF_03189"/>
    </source>
</evidence>
<evidence type="ECO:0000256" key="8">
    <source>
        <dbReference type="ARBA" id="ARBA00023136"/>
    </source>
</evidence>
<comment type="similarity">
    <text evidence="4 9">Belongs to the UbiA prenyltransferase family.</text>
</comment>
<dbReference type="CDD" id="cd13959">
    <property type="entry name" value="PT_UbiA_COQ2"/>
    <property type="match status" value="1"/>
</dbReference>
<evidence type="ECO:0000313" key="11">
    <source>
        <dbReference type="Proteomes" id="UP000092321"/>
    </source>
</evidence>
<dbReference type="Gene3D" id="1.20.120.1780">
    <property type="entry name" value="UbiA prenyltransferase"/>
    <property type="match status" value="1"/>
</dbReference>
<feature type="transmembrane region" description="Helical" evidence="9">
    <location>
        <begin position="34"/>
        <end position="55"/>
    </location>
</feature>
<feature type="transmembrane region" description="Helical" evidence="9">
    <location>
        <begin position="169"/>
        <end position="187"/>
    </location>
</feature>
<feature type="transmembrane region" description="Helical" evidence="9">
    <location>
        <begin position="115"/>
        <end position="138"/>
    </location>
</feature>
<evidence type="ECO:0000256" key="5">
    <source>
        <dbReference type="ARBA" id="ARBA00022679"/>
    </source>
</evidence>
<dbReference type="FunFam" id="1.10.357.140:FF:000008">
    <property type="entry name" value="4-hydroxybenzoate octaprenyltransferase"/>
    <property type="match status" value="1"/>
</dbReference>
<dbReference type="GO" id="GO:0008299">
    <property type="term" value="P:isoprenoid biosynthetic process"/>
    <property type="evidence" value="ECO:0007669"/>
    <property type="project" value="UniProtKB-UniRule"/>
</dbReference>
<keyword evidence="8 9" id="KW-0472">Membrane</keyword>
<dbReference type="Pfam" id="PF01040">
    <property type="entry name" value="UbiA"/>
    <property type="match status" value="1"/>
</dbReference>
<feature type="transmembrane region" description="Helical" evidence="9">
    <location>
        <begin position="144"/>
        <end position="160"/>
    </location>
</feature>
<dbReference type="UniPathway" id="UPA00232"/>
<name>A0A1B7TCP0_9ASCO</name>
<feature type="transmembrane region" description="Helical" evidence="9">
    <location>
        <begin position="75"/>
        <end position="94"/>
    </location>
</feature>
<evidence type="ECO:0000256" key="7">
    <source>
        <dbReference type="ARBA" id="ARBA00022989"/>
    </source>
</evidence>
<evidence type="ECO:0000256" key="3">
    <source>
        <dbReference type="ARBA" id="ARBA00005179"/>
    </source>
</evidence>
<dbReference type="GO" id="GO:0006744">
    <property type="term" value="P:ubiquinone biosynthetic process"/>
    <property type="evidence" value="ECO:0007669"/>
    <property type="project" value="UniProtKB-UniRule"/>
</dbReference>
<dbReference type="EC" id="2.5.1.39" evidence="9"/>
<dbReference type="InterPro" id="IPR000537">
    <property type="entry name" value="UbiA_prenyltransferase"/>
</dbReference>
<dbReference type="PANTHER" id="PTHR11048:SF28">
    <property type="entry name" value="4-HYDROXYBENZOATE POLYPRENYLTRANSFERASE, MITOCHONDRIAL"/>
    <property type="match status" value="1"/>
</dbReference>
<keyword evidence="7 9" id="KW-1133">Transmembrane helix</keyword>
<comment type="function">
    <text evidence="9">Catalyzes the prenylation of para-hydroxybenzoate (PHB) with an all-trans polyprenyl group. Mediates the second step in the final reaction sequence of coenzyme Q (CoQ) biosynthesis, which is the condensation of the polyisoprenoid side chain with PHB, generating the first membrane-bound Q intermediate.</text>
</comment>
<protein>
    <recommendedName>
        <fullName evidence="9">4-hydroxybenzoate polyprenyltransferase, mitochondrial</fullName>
        <shortName evidence="9">4-HB polyprenyltransferase</shortName>
        <ecNumber evidence="9">2.5.1.39</ecNumber>
    </recommendedName>
    <alternativeName>
        <fullName evidence="9">4-hydroxybenzoate hexaprenyltransferase</fullName>
    </alternativeName>
    <alternativeName>
        <fullName evidence="9">Para-hydroxybenzoate--polyprenyltransferase</fullName>
        <shortName evidence="9">PHB:PPT</shortName>
        <shortName evidence="9">PHB:polyprenyltransferase</shortName>
    </alternativeName>
</protein>
<dbReference type="InterPro" id="IPR030470">
    <property type="entry name" value="UbiA_prenylTrfase_CS"/>
</dbReference>